<keyword evidence="8" id="KW-1185">Reference proteome</keyword>
<accession>A0A3Q8WT21</accession>
<dbReference type="GO" id="GO:0005886">
    <property type="term" value="C:plasma membrane"/>
    <property type="evidence" value="ECO:0007669"/>
    <property type="project" value="UniProtKB-SubCell"/>
</dbReference>
<feature type="transmembrane region" description="Helical" evidence="6">
    <location>
        <begin position="54"/>
        <end position="77"/>
    </location>
</feature>
<feature type="transmembrane region" description="Helical" evidence="6">
    <location>
        <begin position="272"/>
        <end position="299"/>
    </location>
</feature>
<keyword evidence="2" id="KW-1003">Cell membrane</keyword>
<dbReference type="InterPro" id="IPR017039">
    <property type="entry name" value="Virul_fac_BrkB"/>
</dbReference>
<evidence type="ECO:0000256" key="1">
    <source>
        <dbReference type="ARBA" id="ARBA00004651"/>
    </source>
</evidence>
<dbReference type="KEGG" id="fsl:EJO69_04590"/>
<gene>
    <name evidence="7" type="ORF">EJO69_04590</name>
</gene>
<dbReference type="RefSeq" id="WP_126039731.1">
    <property type="nucleotide sequence ID" value="NZ_CP034438.1"/>
</dbReference>
<dbReference type="AlphaFoldDB" id="A0A3Q8WT21"/>
<evidence type="ECO:0000256" key="6">
    <source>
        <dbReference type="SAM" id="Phobius"/>
    </source>
</evidence>
<feature type="transmembrane region" description="Helical" evidence="6">
    <location>
        <begin position="125"/>
        <end position="146"/>
    </location>
</feature>
<dbReference type="OrthoDB" id="5143175at2"/>
<name>A0A3Q8WT21_9ACTO</name>
<dbReference type="PANTHER" id="PTHR30213">
    <property type="entry name" value="INNER MEMBRANE PROTEIN YHJD"/>
    <property type="match status" value="1"/>
</dbReference>
<keyword evidence="5 6" id="KW-0472">Membrane</keyword>
<dbReference type="Proteomes" id="UP000270021">
    <property type="component" value="Chromosome"/>
</dbReference>
<feature type="transmembrane region" description="Helical" evidence="6">
    <location>
        <begin position="167"/>
        <end position="187"/>
    </location>
</feature>
<evidence type="ECO:0000256" key="4">
    <source>
        <dbReference type="ARBA" id="ARBA00022989"/>
    </source>
</evidence>
<evidence type="ECO:0000313" key="7">
    <source>
        <dbReference type="EMBL" id="AZN29662.1"/>
    </source>
</evidence>
<dbReference type="PANTHER" id="PTHR30213:SF1">
    <property type="entry name" value="INNER MEMBRANE PROTEIN YHJD"/>
    <property type="match status" value="1"/>
</dbReference>
<organism evidence="7 8">
    <name type="scientific">Flaviflexus salsibiostraticola</name>
    <dbReference type="NCBI Taxonomy" id="1282737"/>
    <lineage>
        <taxon>Bacteria</taxon>
        <taxon>Bacillati</taxon>
        <taxon>Actinomycetota</taxon>
        <taxon>Actinomycetes</taxon>
        <taxon>Actinomycetales</taxon>
        <taxon>Actinomycetaceae</taxon>
        <taxon>Flaviflexus</taxon>
    </lineage>
</organism>
<comment type="subcellular location">
    <subcellularLocation>
        <location evidence="1">Cell membrane</location>
        <topology evidence="1">Multi-pass membrane protein</topology>
    </subcellularLocation>
</comment>
<feature type="transmembrane region" description="Helical" evidence="6">
    <location>
        <begin position="241"/>
        <end position="260"/>
    </location>
</feature>
<sequence length="399" mass="42672">MADEIYYDAPAAVPSTRAATVEKEPILHKLMNLRLLRAFQRYGAARGPMLSGGIAYSALFSIAAALTIGITVFMSVLGQNDDLRETVFGGVNDALPGILQTAENPDGLVDPEALVLDTALNPASIIAAGVLLWTALSVMNALKMSIRSMFGIARLPENAVMLKVRDLAAFVALALGVLVGSVLTSAASTLGDSILGFIGIEGTVALWLIRIASLAVAFLVDLAVIVLLFRFTAGARPPRRDLLLGAGLGALGTSVVRLLGTSVIGSVSDNPILGSFVAIATLLLWVNFVSRIVLLAAAFTANPPAPAKVTVPESIHAEETPNYVTLSVPQTTSWNHEPFTGIVVPDLTADPELSDRQREDLPEWDTVEGVRRRARIRELRLKLENEKMSYRLDREKDLS</sequence>
<keyword evidence="3 6" id="KW-0812">Transmembrane</keyword>
<keyword evidence="4 6" id="KW-1133">Transmembrane helix</keyword>
<evidence type="ECO:0000256" key="2">
    <source>
        <dbReference type="ARBA" id="ARBA00022475"/>
    </source>
</evidence>
<evidence type="ECO:0000256" key="5">
    <source>
        <dbReference type="ARBA" id="ARBA00023136"/>
    </source>
</evidence>
<reference evidence="7 8" key="1">
    <citation type="submission" date="2018-12" db="EMBL/GenBank/DDBJ databases">
        <title>Complete genome sequence of Flaviflexus salsibiostraticola KCTC 33148.</title>
        <authorList>
            <person name="Bae J.-W."/>
        </authorList>
    </citation>
    <scope>NUCLEOTIDE SEQUENCE [LARGE SCALE GENOMIC DNA]</scope>
    <source>
        <strain evidence="7 8">KCTC 33148</strain>
    </source>
</reference>
<dbReference type="EMBL" id="CP034438">
    <property type="protein sequence ID" value="AZN29662.1"/>
    <property type="molecule type" value="Genomic_DNA"/>
</dbReference>
<protein>
    <submittedName>
        <fullName evidence="7">YihY/virulence factor BrkB family protein</fullName>
    </submittedName>
</protein>
<dbReference type="Pfam" id="PF03631">
    <property type="entry name" value="Virul_fac_BrkB"/>
    <property type="match status" value="1"/>
</dbReference>
<feature type="transmembrane region" description="Helical" evidence="6">
    <location>
        <begin position="207"/>
        <end position="229"/>
    </location>
</feature>
<proteinExistence type="predicted"/>
<evidence type="ECO:0000256" key="3">
    <source>
        <dbReference type="ARBA" id="ARBA00022692"/>
    </source>
</evidence>
<evidence type="ECO:0000313" key="8">
    <source>
        <dbReference type="Proteomes" id="UP000270021"/>
    </source>
</evidence>